<gene>
    <name evidence="1" type="ORF">Tci_003081</name>
</gene>
<organism evidence="1">
    <name type="scientific">Tanacetum cinerariifolium</name>
    <name type="common">Dalmatian daisy</name>
    <name type="synonym">Chrysanthemum cinerariifolium</name>
    <dbReference type="NCBI Taxonomy" id="118510"/>
    <lineage>
        <taxon>Eukaryota</taxon>
        <taxon>Viridiplantae</taxon>
        <taxon>Streptophyta</taxon>
        <taxon>Embryophyta</taxon>
        <taxon>Tracheophyta</taxon>
        <taxon>Spermatophyta</taxon>
        <taxon>Magnoliopsida</taxon>
        <taxon>eudicotyledons</taxon>
        <taxon>Gunneridae</taxon>
        <taxon>Pentapetalae</taxon>
        <taxon>asterids</taxon>
        <taxon>campanulids</taxon>
        <taxon>Asterales</taxon>
        <taxon>Asteraceae</taxon>
        <taxon>Asteroideae</taxon>
        <taxon>Anthemideae</taxon>
        <taxon>Anthemidinae</taxon>
        <taxon>Tanacetum</taxon>
    </lineage>
</organism>
<protein>
    <submittedName>
        <fullName evidence="1">Uncharacterized protein</fullName>
    </submittedName>
</protein>
<accession>A0A6L2J257</accession>
<comment type="caution">
    <text evidence="1">The sequence shown here is derived from an EMBL/GenBank/DDBJ whole genome shotgun (WGS) entry which is preliminary data.</text>
</comment>
<sequence>MLDGKLVLVDDDGKSLNKVDSLINADSGSKEDEVFNETTSFMTSMSSKVDKNLKSGSGVTSKIMYEQWRETYGEDPYDDEDFDDYGLKDGSLKFANAFDINLRAQLQ</sequence>
<dbReference type="AlphaFoldDB" id="A0A6L2J257"/>
<proteinExistence type="predicted"/>
<dbReference type="EMBL" id="BKCJ010000218">
    <property type="protein sequence ID" value="GEU31103.1"/>
    <property type="molecule type" value="Genomic_DNA"/>
</dbReference>
<evidence type="ECO:0000313" key="1">
    <source>
        <dbReference type="EMBL" id="GEU31103.1"/>
    </source>
</evidence>
<reference evidence="1" key="1">
    <citation type="journal article" date="2019" name="Sci. Rep.">
        <title>Draft genome of Tanacetum cinerariifolium, the natural source of mosquito coil.</title>
        <authorList>
            <person name="Yamashiro T."/>
            <person name="Shiraishi A."/>
            <person name="Satake H."/>
            <person name="Nakayama K."/>
        </authorList>
    </citation>
    <scope>NUCLEOTIDE SEQUENCE</scope>
</reference>
<name>A0A6L2J257_TANCI</name>